<proteinExistence type="predicted"/>
<evidence type="ECO:0000256" key="2">
    <source>
        <dbReference type="SAM" id="Phobius"/>
    </source>
</evidence>
<name>A0AAD4F7V7_9PLEO</name>
<gene>
    <name evidence="3" type="ORF">G6011_11790</name>
</gene>
<comment type="caution">
    <text evidence="3">The sequence shown here is derived from an EMBL/GenBank/DDBJ whole genome shotgun (WGS) entry which is preliminary data.</text>
</comment>
<keyword evidence="2" id="KW-0472">Membrane</keyword>
<evidence type="ECO:0000313" key="4">
    <source>
        <dbReference type="Proteomes" id="UP001199106"/>
    </source>
</evidence>
<dbReference type="AlphaFoldDB" id="A0AAD4F7V7"/>
<sequence>MSRRSSSACKLSEVQALETVETCTVKPKLFGLQLTMSCCITEIPQWFLYRTGYDAEPALVSSPSGGDTAAKLSPVKVGMVLIIGAFVTLWLAQLMAEDLSSSVTVSLLLLWVFGGHEKLEAIGISPEAIGIPLDDAQPVVERRTELVTVAEAIELPEMTLELVELYTPRIRAWLTDSISNFTTELNFVLVNSSADAPSSTEIIEGLVQPSPSVVDGTETNETTTEEPSVEEKAEAVLTLMNELPNVSTDINLDIDKPDSRLAVILLEQEHPTFRTSGDFHVANDASRVEPVYDSGSECGTALMSWSNRLVAADMMDLYYMYGELKQHLPLQVHEYIASMQLNYWYRTRDQGGFNHLVRDLELEWFRLVHHQPLPMNIERVKFIVGQFRKQAYLDAEEDFFINEGIADYSMDYRAQKVVGEVQQTLRTNEQFRKVDYSSKPILQWLDNVQDKQLVDPYVYGRCKCAEAAMRVIRWSRRDEEGRYKPKTQRSFKKFPLRQMPEHQSDDRYLCDVEPRTAYPRSQQITQLCKQHKTITNNLFVLVDTSVEDANNRLSNSGGMLPAPGRRHSSICPDGW</sequence>
<dbReference type="Proteomes" id="UP001199106">
    <property type="component" value="Unassembled WGS sequence"/>
</dbReference>
<evidence type="ECO:0000256" key="1">
    <source>
        <dbReference type="SAM" id="MobiDB-lite"/>
    </source>
</evidence>
<organism evidence="3 4">
    <name type="scientific">Alternaria panax</name>
    <dbReference type="NCBI Taxonomy" id="48097"/>
    <lineage>
        <taxon>Eukaryota</taxon>
        <taxon>Fungi</taxon>
        <taxon>Dikarya</taxon>
        <taxon>Ascomycota</taxon>
        <taxon>Pezizomycotina</taxon>
        <taxon>Dothideomycetes</taxon>
        <taxon>Pleosporomycetidae</taxon>
        <taxon>Pleosporales</taxon>
        <taxon>Pleosporineae</taxon>
        <taxon>Pleosporaceae</taxon>
        <taxon>Alternaria</taxon>
        <taxon>Alternaria sect. Panax</taxon>
    </lineage>
</organism>
<accession>A0AAD4F7V7</accession>
<keyword evidence="4" id="KW-1185">Reference proteome</keyword>
<feature type="transmembrane region" description="Helical" evidence="2">
    <location>
        <begin position="77"/>
        <end position="96"/>
    </location>
</feature>
<keyword evidence="2" id="KW-0812">Transmembrane</keyword>
<evidence type="ECO:0000313" key="3">
    <source>
        <dbReference type="EMBL" id="KAG9184960.1"/>
    </source>
</evidence>
<keyword evidence="2" id="KW-1133">Transmembrane helix</keyword>
<reference evidence="3" key="1">
    <citation type="submission" date="2021-07" db="EMBL/GenBank/DDBJ databases">
        <title>Genome Resource of American Ginseng Black Spot Pathogen Alternaria panax.</title>
        <authorList>
            <person name="Qiu C."/>
            <person name="Wang W."/>
            <person name="Liu Z."/>
        </authorList>
    </citation>
    <scope>NUCLEOTIDE SEQUENCE</scope>
    <source>
        <strain evidence="3">BNCC115425</strain>
    </source>
</reference>
<dbReference type="EMBL" id="JAANER010000013">
    <property type="protein sequence ID" value="KAG9184960.1"/>
    <property type="molecule type" value="Genomic_DNA"/>
</dbReference>
<protein>
    <submittedName>
        <fullName evidence="3">Uncharacterized protein</fullName>
    </submittedName>
</protein>
<feature type="region of interest" description="Disordered" evidence="1">
    <location>
        <begin position="555"/>
        <end position="575"/>
    </location>
</feature>